<evidence type="ECO:0000313" key="1">
    <source>
        <dbReference type="EMBL" id="KAJ8659701.1"/>
    </source>
</evidence>
<dbReference type="GeneID" id="83212093"/>
<keyword evidence="2" id="KW-1185">Reference proteome</keyword>
<accession>A0AAD7V723</accession>
<protein>
    <submittedName>
        <fullName evidence="1">Uncharacterized protein</fullName>
    </submittedName>
</protein>
<organism evidence="1 2">
    <name type="scientific">Lichtheimia ornata</name>
    <dbReference type="NCBI Taxonomy" id="688661"/>
    <lineage>
        <taxon>Eukaryota</taxon>
        <taxon>Fungi</taxon>
        <taxon>Fungi incertae sedis</taxon>
        <taxon>Mucoromycota</taxon>
        <taxon>Mucoromycotina</taxon>
        <taxon>Mucoromycetes</taxon>
        <taxon>Mucorales</taxon>
        <taxon>Lichtheimiaceae</taxon>
        <taxon>Lichtheimia</taxon>
    </lineage>
</organism>
<dbReference type="EMBL" id="JARTCD010000017">
    <property type="protein sequence ID" value="KAJ8659701.1"/>
    <property type="molecule type" value="Genomic_DNA"/>
</dbReference>
<name>A0AAD7V723_9FUNG</name>
<proteinExistence type="predicted"/>
<dbReference type="Proteomes" id="UP001234581">
    <property type="component" value="Unassembled WGS sequence"/>
</dbReference>
<reference evidence="1 2" key="1">
    <citation type="submission" date="2023-03" db="EMBL/GenBank/DDBJ databases">
        <title>Genome sequence of Lichtheimia ornata CBS 291.66.</title>
        <authorList>
            <person name="Mohabir J.T."/>
            <person name="Shea T.P."/>
            <person name="Kurbessoian T."/>
            <person name="Berby B."/>
            <person name="Fontaine J."/>
            <person name="Livny J."/>
            <person name="Gnirke A."/>
            <person name="Stajich J.E."/>
            <person name="Cuomo C.A."/>
        </authorList>
    </citation>
    <scope>NUCLEOTIDE SEQUENCE [LARGE SCALE GENOMIC DNA]</scope>
    <source>
        <strain evidence="1">CBS 291.66</strain>
    </source>
</reference>
<comment type="caution">
    <text evidence="1">The sequence shown here is derived from an EMBL/GenBank/DDBJ whole genome shotgun (WGS) entry which is preliminary data.</text>
</comment>
<evidence type="ECO:0000313" key="2">
    <source>
        <dbReference type="Proteomes" id="UP001234581"/>
    </source>
</evidence>
<sequence>MLKEALVNFAHYSSFSSFFGRQPSSHSNSIHRQQQIDPCMLLASADSTRSINTPPPPYEKIENDIDLSHNTKEEGCNDNLLDDKLIKQSVTLLQLAPDVPRNMALDLYMVGLERMIAALPLDTDPQAKAILRKKLQDITSRYQLETSPGGSNDSKDYSDLVVRAAVALKASPIPDFMHWVLSSMLQGICHLDKKLCIRQHVWTMASKSITKMIDLDNQYHLHHAATRLVYTGFTTICKACVAYTEAPSYNEIKKHA</sequence>
<dbReference type="RefSeq" id="XP_058344614.1">
    <property type="nucleotide sequence ID" value="XM_058484737.1"/>
</dbReference>
<dbReference type="AlphaFoldDB" id="A0AAD7V723"/>
<gene>
    <name evidence="1" type="ORF">O0I10_004680</name>
</gene>